<keyword evidence="3" id="KW-1185">Reference proteome</keyword>
<reference evidence="2 3" key="1">
    <citation type="submission" date="2021-01" db="EMBL/GenBank/DDBJ databases">
        <title>WGS of actinomycetes isolated from Thailand.</title>
        <authorList>
            <person name="Thawai C."/>
        </authorList>
    </citation>
    <scope>NUCLEOTIDE SEQUENCE [LARGE SCALE GENOMIC DNA]</scope>
    <source>
        <strain evidence="2 3">CA1R205</strain>
    </source>
</reference>
<evidence type="ECO:0000313" key="2">
    <source>
        <dbReference type="EMBL" id="MBL1097620.1"/>
    </source>
</evidence>
<gene>
    <name evidence="2" type="ORF">JK363_13185</name>
</gene>
<feature type="region of interest" description="Disordered" evidence="1">
    <location>
        <begin position="57"/>
        <end position="100"/>
    </location>
</feature>
<dbReference type="EMBL" id="JAERRF010000006">
    <property type="protein sequence ID" value="MBL1097620.1"/>
    <property type="molecule type" value="Genomic_DNA"/>
</dbReference>
<dbReference type="Proteomes" id="UP000634229">
    <property type="component" value="Unassembled WGS sequence"/>
</dbReference>
<protein>
    <submittedName>
        <fullName evidence="2">Uncharacterized protein</fullName>
    </submittedName>
</protein>
<sequence length="156" mass="15678">MVHGHRTSRSAERRGPCATVLVVLLAMTLLHTLLSLGASQAPPPDLGHCGALRALAPAAAAPRAEDEPSEAARPAALPARDTDGHPAGHTGHAGHAGRACATSVSGARSLPSAPGHVVIAAARGRLADHASDTGAFDTGSEPSALQFSSRSVVLRC</sequence>
<organism evidence="2 3">
    <name type="scientific">Streptomyces coffeae</name>
    <dbReference type="NCBI Taxonomy" id="621382"/>
    <lineage>
        <taxon>Bacteria</taxon>
        <taxon>Bacillati</taxon>
        <taxon>Actinomycetota</taxon>
        <taxon>Actinomycetes</taxon>
        <taxon>Kitasatosporales</taxon>
        <taxon>Streptomycetaceae</taxon>
        <taxon>Streptomyces</taxon>
    </lineage>
</organism>
<evidence type="ECO:0000256" key="1">
    <source>
        <dbReference type="SAM" id="MobiDB-lite"/>
    </source>
</evidence>
<evidence type="ECO:0000313" key="3">
    <source>
        <dbReference type="Proteomes" id="UP000634229"/>
    </source>
</evidence>
<dbReference type="RefSeq" id="WP_201875016.1">
    <property type="nucleotide sequence ID" value="NZ_JAERRF010000006.1"/>
</dbReference>
<accession>A0ABS1NCF8</accession>
<name>A0ABS1NCF8_9ACTN</name>
<comment type="caution">
    <text evidence="2">The sequence shown here is derived from an EMBL/GenBank/DDBJ whole genome shotgun (WGS) entry which is preliminary data.</text>
</comment>
<proteinExistence type="predicted"/>